<keyword evidence="2" id="KW-0472">Membrane</keyword>
<dbReference type="Proteomes" id="UP001500642">
    <property type="component" value="Unassembled WGS sequence"/>
</dbReference>
<name>A0ABP8JQL9_9MICO</name>
<dbReference type="SMART" id="SM00327">
    <property type="entry name" value="VWA"/>
    <property type="match status" value="1"/>
</dbReference>
<keyword evidence="2" id="KW-0812">Transmembrane</keyword>
<keyword evidence="5" id="KW-1185">Reference proteome</keyword>
<evidence type="ECO:0000313" key="4">
    <source>
        <dbReference type="EMBL" id="GAA4394581.1"/>
    </source>
</evidence>
<dbReference type="SUPFAM" id="SSF53300">
    <property type="entry name" value="vWA-like"/>
    <property type="match status" value="1"/>
</dbReference>
<protein>
    <recommendedName>
        <fullName evidence="3">VWFA domain-containing protein</fullName>
    </recommendedName>
</protein>
<dbReference type="InterPro" id="IPR002035">
    <property type="entry name" value="VWF_A"/>
</dbReference>
<sequence length="381" mass="39980">MSELMFQPVLPWPALVALFVLLVGGCVTLAVLTPARRTRWLLRAGALLVLAAAFTRPGVPLETASQSTAAAADVFVLVDTTASIVAEDYDGQRPRLDGVKEDMRSLLEQLPGARVSMVTFGSSAAVRVPLTTDHSAFASAIETVGPEVTLYSGGSSVTEARALLLERLAAAEEQNPDNARLVYYFGDGEQTASTAPESMSEIAAQIDGGAVFGYGTQSGGPMKETQSYYSTRDDGTYITDSTTGDRALSVIDEDQLRTIAADLGVDYHHRSAGTPFGTVHTAPQFEEKLVDAESFGGVTEYFWIPLLAVFAWIVVEATLALRRVRALARLHASPPVPSTAAPPAAGAPAAGSARPGVAPPGAAQQYAARPSTATLGASWTP</sequence>
<dbReference type="Gene3D" id="3.40.50.410">
    <property type="entry name" value="von Willebrand factor, type A domain"/>
    <property type="match status" value="1"/>
</dbReference>
<feature type="transmembrane region" description="Helical" evidence="2">
    <location>
        <begin position="12"/>
        <end position="33"/>
    </location>
</feature>
<dbReference type="RefSeq" id="WP_137319087.1">
    <property type="nucleotide sequence ID" value="NZ_BAABGL010000033.1"/>
</dbReference>
<evidence type="ECO:0000256" key="1">
    <source>
        <dbReference type="SAM" id="MobiDB-lite"/>
    </source>
</evidence>
<accession>A0ABP8JQL9</accession>
<reference evidence="5" key="1">
    <citation type="journal article" date="2019" name="Int. J. Syst. Evol. Microbiol.">
        <title>The Global Catalogue of Microorganisms (GCM) 10K type strain sequencing project: providing services to taxonomists for standard genome sequencing and annotation.</title>
        <authorList>
            <consortium name="The Broad Institute Genomics Platform"/>
            <consortium name="The Broad Institute Genome Sequencing Center for Infectious Disease"/>
            <person name="Wu L."/>
            <person name="Ma J."/>
        </authorList>
    </citation>
    <scope>NUCLEOTIDE SEQUENCE [LARGE SCALE GENOMIC DNA]</scope>
    <source>
        <strain evidence="5">JCM 17808</strain>
    </source>
</reference>
<comment type="caution">
    <text evidence="4">The sequence shown here is derived from an EMBL/GenBank/DDBJ whole genome shotgun (WGS) entry which is preliminary data.</text>
</comment>
<organism evidence="4 5">
    <name type="scientific">Brevibacterium pityocampae</name>
    <dbReference type="NCBI Taxonomy" id="506594"/>
    <lineage>
        <taxon>Bacteria</taxon>
        <taxon>Bacillati</taxon>
        <taxon>Actinomycetota</taxon>
        <taxon>Actinomycetes</taxon>
        <taxon>Micrococcales</taxon>
        <taxon>Brevibacteriaceae</taxon>
        <taxon>Brevibacterium</taxon>
    </lineage>
</organism>
<feature type="compositionally biased region" description="Polar residues" evidence="1">
    <location>
        <begin position="371"/>
        <end position="381"/>
    </location>
</feature>
<dbReference type="Pfam" id="PF13519">
    <property type="entry name" value="VWA_2"/>
    <property type="match status" value="1"/>
</dbReference>
<gene>
    <name evidence="4" type="ORF">GCM10023167_24160</name>
</gene>
<evidence type="ECO:0000313" key="5">
    <source>
        <dbReference type="Proteomes" id="UP001500642"/>
    </source>
</evidence>
<feature type="compositionally biased region" description="Low complexity" evidence="1">
    <location>
        <begin position="333"/>
        <end position="370"/>
    </location>
</feature>
<feature type="domain" description="VWFA" evidence="3">
    <location>
        <begin position="73"/>
        <end position="263"/>
    </location>
</feature>
<evidence type="ECO:0000259" key="3">
    <source>
        <dbReference type="PROSITE" id="PS50234"/>
    </source>
</evidence>
<evidence type="ECO:0000256" key="2">
    <source>
        <dbReference type="SAM" id="Phobius"/>
    </source>
</evidence>
<keyword evidence="2" id="KW-1133">Transmembrane helix</keyword>
<dbReference type="EMBL" id="BAABGL010000033">
    <property type="protein sequence ID" value="GAA4394581.1"/>
    <property type="molecule type" value="Genomic_DNA"/>
</dbReference>
<feature type="transmembrane region" description="Helical" evidence="2">
    <location>
        <begin position="40"/>
        <end position="59"/>
    </location>
</feature>
<proteinExistence type="predicted"/>
<dbReference type="InterPro" id="IPR036465">
    <property type="entry name" value="vWFA_dom_sf"/>
</dbReference>
<dbReference type="PROSITE" id="PS50234">
    <property type="entry name" value="VWFA"/>
    <property type="match status" value="1"/>
</dbReference>
<feature type="region of interest" description="Disordered" evidence="1">
    <location>
        <begin position="333"/>
        <end position="381"/>
    </location>
</feature>